<dbReference type="InterPro" id="IPR044285">
    <property type="entry name" value="PWP1"/>
</dbReference>
<feature type="compositionally biased region" description="Acidic residues" evidence="5">
    <location>
        <begin position="1"/>
        <end position="16"/>
    </location>
</feature>
<evidence type="ECO:0000256" key="2">
    <source>
        <dbReference type="ARBA" id="ARBA00022574"/>
    </source>
</evidence>
<dbReference type="SMART" id="SM00320">
    <property type="entry name" value="WD40"/>
    <property type="match status" value="5"/>
</dbReference>
<reference evidence="8 9" key="1">
    <citation type="journal article" date="2020" name="G3 (Bethesda)">
        <title>Improved Reference Genome for Cyclotella cryptica CCMP332, a Model for Cell Wall Morphogenesis, Salinity Adaptation, and Lipid Production in Diatoms (Bacillariophyta).</title>
        <authorList>
            <person name="Roberts W.R."/>
            <person name="Downey K.M."/>
            <person name="Ruck E.C."/>
            <person name="Traller J.C."/>
            <person name="Alverson A.J."/>
        </authorList>
    </citation>
    <scope>NUCLEOTIDE SEQUENCE [LARGE SCALE GENOMIC DNA]</scope>
    <source>
        <strain evidence="8 9">CCMP332</strain>
    </source>
</reference>
<proteinExistence type="predicted"/>
<gene>
    <name evidence="8" type="ORF">HJC23_008456</name>
</gene>
<dbReference type="InterPro" id="IPR017930">
    <property type="entry name" value="Myb_dom"/>
</dbReference>
<dbReference type="CDD" id="cd00167">
    <property type="entry name" value="SANT"/>
    <property type="match status" value="2"/>
</dbReference>
<organism evidence="8 9">
    <name type="scientific">Cyclotella cryptica</name>
    <dbReference type="NCBI Taxonomy" id="29204"/>
    <lineage>
        <taxon>Eukaryota</taxon>
        <taxon>Sar</taxon>
        <taxon>Stramenopiles</taxon>
        <taxon>Ochrophyta</taxon>
        <taxon>Bacillariophyta</taxon>
        <taxon>Coscinodiscophyceae</taxon>
        <taxon>Thalassiosirophycidae</taxon>
        <taxon>Stephanodiscales</taxon>
        <taxon>Stephanodiscaceae</taxon>
        <taxon>Cyclotella</taxon>
    </lineage>
</organism>
<dbReference type="PROSITE" id="PS50090">
    <property type="entry name" value="MYB_LIKE"/>
    <property type="match status" value="2"/>
</dbReference>
<dbReference type="PROSITE" id="PS51294">
    <property type="entry name" value="HTH_MYB"/>
    <property type="match status" value="2"/>
</dbReference>
<dbReference type="InterPro" id="IPR020472">
    <property type="entry name" value="WD40_PAC1"/>
</dbReference>
<feature type="compositionally biased region" description="Basic and acidic residues" evidence="5">
    <location>
        <begin position="692"/>
        <end position="703"/>
    </location>
</feature>
<dbReference type="PROSITE" id="PS50082">
    <property type="entry name" value="WD_REPEATS_2"/>
    <property type="match status" value="2"/>
</dbReference>
<dbReference type="SMART" id="SM00717">
    <property type="entry name" value="SANT"/>
    <property type="match status" value="2"/>
</dbReference>
<feature type="domain" description="HTH myb-type" evidence="7">
    <location>
        <begin position="567"/>
        <end position="619"/>
    </location>
</feature>
<dbReference type="InterPro" id="IPR036322">
    <property type="entry name" value="WD40_repeat_dom_sf"/>
</dbReference>
<evidence type="ECO:0000256" key="3">
    <source>
        <dbReference type="ARBA" id="ARBA00022737"/>
    </source>
</evidence>
<feature type="region of interest" description="Disordered" evidence="5">
    <location>
        <begin position="213"/>
        <end position="245"/>
    </location>
</feature>
<dbReference type="InterPro" id="IPR019775">
    <property type="entry name" value="WD40_repeat_CS"/>
</dbReference>
<evidence type="ECO:0000256" key="4">
    <source>
        <dbReference type="PROSITE-ProRule" id="PRU00221"/>
    </source>
</evidence>
<keyword evidence="9" id="KW-1185">Reference proteome</keyword>
<feature type="region of interest" description="Disordered" evidence="5">
    <location>
        <begin position="1"/>
        <end position="63"/>
    </location>
</feature>
<accession>A0ABD3QZV9</accession>
<dbReference type="Gene3D" id="2.130.10.10">
    <property type="entry name" value="YVTN repeat-like/Quinoprotein amine dehydrogenase"/>
    <property type="match status" value="1"/>
</dbReference>
<dbReference type="InterPro" id="IPR001680">
    <property type="entry name" value="WD40_rpt"/>
</dbReference>
<evidence type="ECO:0000259" key="6">
    <source>
        <dbReference type="PROSITE" id="PS50090"/>
    </source>
</evidence>
<sequence length="1034" mass="113180">MNVDGDDEEHQDDAVTDTDRQDKGDRDHDSDSDVDDDDLSDIPDTREYMPLDVQGLQSLGIGGSNGGNDAYTFEDLKNMTDNDVYDEDLEEDEEDEDYLDDVRIRYGDALVVVAKTEEDFASLEINIFDTEASNLYVHHDIPLPSFPLCLALGNVISGPSNSTTTGNFCAVGSFETGIEIWNLDVMNALEPSLVLGGMDTRGLEENWMRMQANSLADNSHTGSQKKKKKKKGKLTSASNGLREGSHTDAVMGLSWNTIHRQVLASGSADGTVKLWDVTHTTSGGDAGDYVRPSATLTHHSDKVQSLAWHPSEGTLLATGGYDRKVCLVDARSAVTSANAGSVKKVKLLADCEAMAWDPHSQHYLTVASEDGVVQCWDVRKFDDPVWSMVAHEYGGVSDICYNPQVPGMLLTCSIDKTVALWDTQHAPTPQSCGTKDMNVGKLYSVSCYPSSPWLMACGGSGNELAIWDMEEEDAIQNRFAPRVSLDGAVPSSKNDGIEPDFEAIMASGDNDATAKALEGMNKSKKKKGTTMAKTGKHDVVKKAASAAIASRSKIASAKTLQGGAKTSKIRASRRWTPEEIERLCHVVANGKQPPDNWTAVASHFPGRTAKQCRERWYSQHALVDRKKGNWTAEEDDVIAALHKKFGNKWSTIAASMPGRTDNDVKNRWWSRERARKRCTKNVSDDQSNAADSTKKKSTPDERSNITKSIKRDLTPMTKQSLESTTLFNSSAFVEREFDLPPLPSIEVCPLSSLSDETLMDIVAPPVQPLGTCPSSIMSNLETDAATSLVALKSGRTPVDGGDYNEESDPSQIRLVPARCDTPTPNSSKWSYPSPSGVLNCSPTSFENDDFNNKENVAPQLPASSSSSNIQTLNFVRKWTYPPPQLPMLQAKPHVTVKASDIFSPSYIANKDGKNITPPSTIPLDILPLCDSGPFIRRNAVQEEQTKQNTRNVTKFQWSPLVTKNRRESTSLFSPLHISESPVTNVEPNLFARNATILQNRSFKPAADVSESDSFSSNCLLRPSPAKSLTYQAKE</sequence>
<comment type="caution">
    <text evidence="8">The sequence shown here is derived from an EMBL/GenBank/DDBJ whole genome shotgun (WGS) entry which is preliminary data.</text>
</comment>
<keyword evidence="3" id="KW-0677">Repeat</keyword>
<evidence type="ECO:0000259" key="7">
    <source>
        <dbReference type="PROSITE" id="PS51294"/>
    </source>
</evidence>
<dbReference type="InterPro" id="IPR015943">
    <property type="entry name" value="WD40/YVTN_repeat-like_dom_sf"/>
</dbReference>
<dbReference type="Pfam" id="PF00400">
    <property type="entry name" value="WD40"/>
    <property type="match status" value="1"/>
</dbReference>
<dbReference type="PROSITE" id="PS00678">
    <property type="entry name" value="WD_REPEATS_1"/>
    <property type="match status" value="1"/>
</dbReference>
<feature type="repeat" description="WD" evidence="4">
    <location>
        <begin position="243"/>
        <end position="277"/>
    </location>
</feature>
<dbReference type="SUPFAM" id="SSF50978">
    <property type="entry name" value="WD40 repeat-like"/>
    <property type="match status" value="1"/>
</dbReference>
<feature type="compositionally biased region" description="Polar residues" evidence="5">
    <location>
        <begin position="680"/>
        <end position="691"/>
    </location>
</feature>
<protein>
    <submittedName>
        <fullName evidence="8">Uncharacterized protein</fullName>
    </submittedName>
</protein>
<dbReference type="PRINTS" id="PR00320">
    <property type="entry name" value="GPROTEINBRPT"/>
</dbReference>
<feature type="region of interest" description="Disordered" evidence="5">
    <location>
        <begin position="1009"/>
        <end position="1034"/>
    </location>
</feature>
<dbReference type="PANTHER" id="PTHR14091">
    <property type="entry name" value="PERIODIC TRYPTOPHAN PROTEIN 1"/>
    <property type="match status" value="1"/>
</dbReference>
<dbReference type="PANTHER" id="PTHR14091:SF0">
    <property type="entry name" value="PERIODIC TRYPTOPHAN PROTEIN 1 HOMOLOG"/>
    <property type="match status" value="1"/>
</dbReference>
<evidence type="ECO:0000256" key="5">
    <source>
        <dbReference type="SAM" id="MobiDB-lite"/>
    </source>
</evidence>
<feature type="compositionally biased region" description="Basic residues" evidence="5">
    <location>
        <begin position="223"/>
        <end position="233"/>
    </location>
</feature>
<dbReference type="Pfam" id="PF21720">
    <property type="entry name" value="MIOS_WD40"/>
    <property type="match status" value="1"/>
</dbReference>
<evidence type="ECO:0000256" key="1">
    <source>
        <dbReference type="ARBA" id="ARBA00022553"/>
    </source>
</evidence>
<feature type="domain" description="Myb-like" evidence="6">
    <location>
        <begin position="622"/>
        <end position="668"/>
    </location>
</feature>
<name>A0ABD3QZV9_9STRA</name>
<feature type="repeat" description="WD" evidence="4">
    <location>
        <begin position="296"/>
        <end position="338"/>
    </location>
</feature>
<evidence type="ECO:0000313" key="8">
    <source>
        <dbReference type="EMBL" id="KAL3804641.1"/>
    </source>
</evidence>
<dbReference type="EMBL" id="JABMIG020000006">
    <property type="protein sequence ID" value="KAL3804641.1"/>
    <property type="molecule type" value="Genomic_DNA"/>
</dbReference>
<evidence type="ECO:0000313" key="9">
    <source>
        <dbReference type="Proteomes" id="UP001516023"/>
    </source>
</evidence>
<dbReference type="Pfam" id="PF00249">
    <property type="entry name" value="Myb_DNA-binding"/>
    <property type="match status" value="2"/>
</dbReference>
<keyword evidence="2 4" id="KW-0853">WD repeat</keyword>
<feature type="compositionally biased region" description="Basic and acidic residues" evidence="5">
    <location>
        <begin position="17"/>
        <end position="31"/>
    </location>
</feature>
<feature type="compositionally biased region" description="Acidic residues" evidence="5">
    <location>
        <begin position="32"/>
        <end position="41"/>
    </location>
</feature>
<dbReference type="PROSITE" id="PS50294">
    <property type="entry name" value="WD_REPEATS_REGION"/>
    <property type="match status" value="1"/>
</dbReference>
<feature type="region of interest" description="Disordered" evidence="5">
    <location>
        <begin position="677"/>
        <end position="703"/>
    </location>
</feature>
<dbReference type="InterPro" id="IPR009057">
    <property type="entry name" value="Homeodomain-like_sf"/>
</dbReference>
<feature type="domain" description="Myb-like" evidence="6">
    <location>
        <begin position="574"/>
        <end position="620"/>
    </location>
</feature>
<dbReference type="SUPFAM" id="SSF46689">
    <property type="entry name" value="Homeodomain-like"/>
    <property type="match status" value="1"/>
</dbReference>
<dbReference type="Proteomes" id="UP001516023">
    <property type="component" value="Unassembled WGS sequence"/>
</dbReference>
<dbReference type="InterPro" id="IPR001005">
    <property type="entry name" value="SANT/Myb"/>
</dbReference>
<dbReference type="Gene3D" id="1.10.10.60">
    <property type="entry name" value="Homeodomain-like"/>
    <property type="match status" value="2"/>
</dbReference>
<feature type="compositionally biased region" description="Polar residues" evidence="5">
    <location>
        <begin position="213"/>
        <end position="222"/>
    </location>
</feature>
<feature type="domain" description="HTH myb-type" evidence="7">
    <location>
        <begin position="622"/>
        <end position="676"/>
    </location>
</feature>
<dbReference type="AlphaFoldDB" id="A0ABD3QZV9"/>
<keyword evidence="1" id="KW-0597">Phosphoprotein</keyword>